<dbReference type="EMBL" id="BFEA01003490">
    <property type="protein sequence ID" value="GBG44667.1"/>
    <property type="molecule type" value="Genomic_DNA"/>
</dbReference>
<proteinExistence type="predicted"/>
<evidence type="ECO:0000313" key="2">
    <source>
        <dbReference type="EMBL" id="GBG44667.1"/>
    </source>
</evidence>
<reference evidence="2 3" key="1">
    <citation type="journal article" date="2018" name="Cell">
        <title>The Chara Genome: Secondary Complexity and Implications for Plant Terrestrialization.</title>
        <authorList>
            <person name="Nishiyama T."/>
            <person name="Sakayama H."/>
            <person name="Vries J.D."/>
            <person name="Buschmann H."/>
            <person name="Saint-Marcoux D."/>
            <person name="Ullrich K.K."/>
            <person name="Haas F.B."/>
            <person name="Vanderstraeten L."/>
            <person name="Becker D."/>
            <person name="Lang D."/>
            <person name="Vosolsobe S."/>
            <person name="Rombauts S."/>
            <person name="Wilhelmsson P.K.I."/>
            <person name="Janitza P."/>
            <person name="Kern R."/>
            <person name="Heyl A."/>
            <person name="Rumpler F."/>
            <person name="Villalobos L.I.A.C."/>
            <person name="Clay J.M."/>
            <person name="Skokan R."/>
            <person name="Toyoda A."/>
            <person name="Suzuki Y."/>
            <person name="Kagoshima H."/>
            <person name="Schijlen E."/>
            <person name="Tajeshwar N."/>
            <person name="Catarino B."/>
            <person name="Hetherington A.J."/>
            <person name="Saltykova A."/>
            <person name="Bonnot C."/>
            <person name="Breuninger H."/>
            <person name="Symeonidi A."/>
            <person name="Radhakrishnan G.V."/>
            <person name="Van Nieuwerburgh F."/>
            <person name="Deforce D."/>
            <person name="Chang C."/>
            <person name="Karol K.G."/>
            <person name="Hedrich R."/>
            <person name="Ulvskov P."/>
            <person name="Glockner G."/>
            <person name="Delwiche C.F."/>
            <person name="Petrasek J."/>
            <person name="Van de Peer Y."/>
            <person name="Friml J."/>
            <person name="Beilby M."/>
            <person name="Dolan L."/>
            <person name="Kohara Y."/>
            <person name="Sugano S."/>
            <person name="Fujiyama A."/>
            <person name="Delaux P.-M."/>
            <person name="Quint M."/>
            <person name="TheiBen G."/>
            <person name="Hagemann M."/>
            <person name="Harholt J."/>
            <person name="Dunand C."/>
            <person name="Zachgo S."/>
            <person name="Langdale J."/>
            <person name="Maumus F."/>
            <person name="Straeten D.V.D."/>
            <person name="Gould S.B."/>
            <person name="Rensing S.A."/>
        </authorList>
    </citation>
    <scope>NUCLEOTIDE SEQUENCE [LARGE SCALE GENOMIC DNA]</scope>
    <source>
        <strain evidence="2 3">S276</strain>
    </source>
</reference>
<feature type="non-terminal residue" evidence="2">
    <location>
        <position position="64"/>
    </location>
</feature>
<dbReference type="Proteomes" id="UP000265515">
    <property type="component" value="Unassembled WGS sequence"/>
</dbReference>
<feature type="compositionally biased region" description="Acidic residues" evidence="1">
    <location>
        <begin position="10"/>
        <end position="23"/>
    </location>
</feature>
<organism evidence="2 3">
    <name type="scientific">Chara braunii</name>
    <name type="common">Braun's stonewort</name>
    <dbReference type="NCBI Taxonomy" id="69332"/>
    <lineage>
        <taxon>Eukaryota</taxon>
        <taxon>Viridiplantae</taxon>
        <taxon>Streptophyta</taxon>
        <taxon>Charophyceae</taxon>
        <taxon>Charales</taxon>
        <taxon>Characeae</taxon>
        <taxon>Chara</taxon>
    </lineage>
</organism>
<sequence>MASGFSADGMEVDSAIDDEEEDDCGSLSMIMEIRLKSSEDIRHCWETGPKRRNREWGTHSAPTS</sequence>
<dbReference type="Gramene" id="GBG44667">
    <property type="protein sequence ID" value="GBG44667"/>
    <property type="gene ID" value="CBR_g78122"/>
</dbReference>
<feature type="region of interest" description="Disordered" evidence="1">
    <location>
        <begin position="1"/>
        <end position="23"/>
    </location>
</feature>
<accession>A0A388JKK1</accession>
<gene>
    <name evidence="2" type="ORF">CBR_g78122</name>
</gene>
<evidence type="ECO:0000256" key="1">
    <source>
        <dbReference type="SAM" id="MobiDB-lite"/>
    </source>
</evidence>
<comment type="caution">
    <text evidence="2">The sequence shown here is derived from an EMBL/GenBank/DDBJ whole genome shotgun (WGS) entry which is preliminary data.</text>
</comment>
<protein>
    <submittedName>
        <fullName evidence="2">Uncharacterized protein</fullName>
    </submittedName>
</protein>
<name>A0A388JKK1_CHABU</name>
<keyword evidence="3" id="KW-1185">Reference proteome</keyword>
<evidence type="ECO:0000313" key="3">
    <source>
        <dbReference type="Proteomes" id="UP000265515"/>
    </source>
</evidence>
<dbReference type="AlphaFoldDB" id="A0A388JKK1"/>